<gene>
    <name evidence="1" type="ORF">JS533_009190</name>
</gene>
<evidence type="ECO:0000313" key="1">
    <source>
        <dbReference type="EMBL" id="MCH9276437.1"/>
    </source>
</evidence>
<reference evidence="1 2" key="1">
    <citation type="journal article" date="2021" name="Environ. Microbiol.">
        <title>Genetic insights into the dark matter of the mammalian gut microbiota through targeted genome reconstruction.</title>
        <authorList>
            <person name="Lugli G.A."/>
            <person name="Alessandri G."/>
            <person name="Milani C."/>
            <person name="Viappiani A."/>
            <person name="Fontana F."/>
            <person name="Tarracchini C."/>
            <person name="Mancabelli L."/>
            <person name="Argentini C."/>
            <person name="Ruiz L."/>
            <person name="Margolles A."/>
            <person name="van Sinderen D."/>
            <person name="Turroni F."/>
            <person name="Ventura M."/>
        </authorList>
    </citation>
    <scope>NUCLEOTIDE SEQUENCE [LARGE SCALE GENOMIC DNA]</scope>
    <source>
        <strain evidence="1 2">MA1</strain>
    </source>
</reference>
<comment type="caution">
    <text evidence="1">The sequence shown here is derived from an EMBL/GenBank/DDBJ whole genome shotgun (WGS) entry which is preliminary data.</text>
</comment>
<protein>
    <submittedName>
        <fullName evidence="1">Uncharacterized protein</fullName>
    </submittedName>
</protein>
<dbReference type="Proteomes" id="UP000710815">
    <property type="component" value="Unassembled WGS sequence"/>
</dbReference>
<evidence type="ECO:0000313" key="2">
    <source>
        <dbReference type="Proteomes" id="UP000710815"/>
    </source>
</evidence>
<accession>A0ABS9VWH9</accession>
<dbReference type="RefSeq" id="WP_241514120.1">
    <property type="nucleotide sequence ID" value="NZ_JAFEJT020000039.1"/>
</dbReference>
<dbReference type="EMBL" id="JAFEJT020000039">
    <property type="protein sequence ID" value="MCH9276437.1"/>
    <property type="molecule type" value="Genomic_DNA"/>
</dbReference>
<keyword evidence="2" id="KW-1185">Reference proteome</keyword>
<organism evidence="1 2">
    <name type="scientific">Bifidobacterium amazonense</name>
    <dbReference type="NCBI Taxonomy" id="2809027"/>
    <lineage>
        <taxon>Bacteria</taxon>
        <taxon>Bacillati</taxon>
        <taxon>Actinomycetota</taxon>
        <taxon>Actinomycetes</taxon>
        <taxon>Bifidobacteriales</taxon>
        <taxon>Bifidobacteriaceae</taxon>
        <taxon>Bifidobacterium</taxon>
    </lineage>
</organism>
<name>A0ABS9VWH9_9BIFI</name>
<sequence>MTTQQDIIQAVMAISRVKGLSMNPTALLEDVLVLARSWNEPEEFRSAVEQTVRAMMRLSTGRVTGTSLIYSSAGWNSYHYQHARIRGAKADMRIVYRRTEDGILVKGFGNRHLPQDIYQRLRSTRTEA</sequence>
<proteinExistence type="predicted"/>
<reference evidence="1 2" key="2">
    <citation type="journal article" date="2021" name="Syst. Appl. Microbiol.">
        <title>Phylogenetic classification of ten novel species belonging to the genus Bifidobacterium comprising B. phasiani sp. nov., B. pongonis sp. nov., B. saguinibicoloris sp. nov., B. colobi sp. nov., B. simiiventris sp. nov., B. santillanense sp. nov., B. miconis sp. nov., B. amazonense sp. nov., B. pluvialisilvae sp. nov., and B. miconisargentati sp. nov.</title>
        <authorList>
            <person name="Lugli G.A."/>
            <person name="Calvete-Torre I."/>
            <person name="Alessandri G."/>
            <person name="Milani C."/>
            <person name="Turroni F."/>
            <person name="Laiolo P."/>
            <person name="Ossiprandi M.C."/>
            <person name="Margolles A."/>
            <person name="Ruiz L."/>
            <person name="Ventura M."/>
        </authorList>
    </citation>
    <scope>NUCLEOTIDE SEQUENCE [LARGE SCALE GENOMIC DNA]</scope>
    <source>
        <strain evidence="1 2">MA1</strain>
    </source>
</reference>